<dbReference type="KEGG" id="many:MANY_46440"/>
<dbReference type="Proteomes" id="UP000467249">
    <property type="component" value="Chromosome"/>
</dbReference>
<feature type="signal peptide" evidence="1">
    <location>
        <begin position="1"/>
        <end position="23"/>
    </location>
</feature>
<protein>
    <recommendedName>
        <fullName evidence="4">DUF732 domain-containing protein</fullName>
    </recommendedName>
</protein>
<accession>A0A6N4WGJ6</accession>
<feature type="chain" id="PRO_5038408895" description="DUF732 domain-containing protein" evidence="1">
    <location>
        <begin position="24"/>
        <end position="111"/>
    </location>
</feature>
<reference evidence="2 3" key="1">
    <citation type="journal article" date="2019" name="Emerg. Microbes Infect.">
        <title>Comprehensive subspecies identification of 175 nontuberculous mycobacteria species based on 7547 genomic profiles.</title>
        <authorList>
            <person name="Matsumoto Y."/>
            <person name="Kinjo T."/>
            <person name="Motooka D."/>
            <person name="Nabeya D."/>
            <person name="Jung N."/>
            <person name="Uechi K."/>
            <person name="Horii T."/>
            <person name="Iida T."/>
            <person name="Fujita J."/>
            <person name="Nakamura S."/>
        </authorList>
    </citation>
    <scope>NUCLEOTIDE SEQUENCE [LARGE SCALE GENOMIC DNA]</scope>
    <source>
        <strain evidence="2 3">JCM 30275</strain>
    </source>
</reference>
<proteinExistence type="predicted"/>
<evidence type="ECO:0000313" key="2">
    <source>
        <dbReference type="EMBL" id="BBZ79307.1"/>
    </source>
</evidence>
<name>A0A6N4WGJ6_9MYCO</name>
<dbReference type="RefSeq" id="WP_163806364.1">
    <property type="nucleotide sequence ID" value="NZ_AP022620.1"/>
</dbReference>
<dbReference type="EMBL" id="AP022620">
    <property type="protein sequence ID" value="BBZ79307.1"/>
    <property type="molecule type" value="Genomic_DNA"/>
</dbReference>
<keyword evidence="3" id="KW-1185">Reference proteome</keyword>
<sequence>MTRQRVGLAVLTAVLVLAGAGCAEPIPGAPVAVPGQAGKPLAPADLSSTTCRQYLAMDDATRRAVIKAIGEKGNQLIGLNPEVWVGVASALCTFVDPSAPVRDILIGQGLR</sequence>
<evidence type="ECO:0000313" key="3">
    <source>
        <dbReference type="Proteomes" id="UP000467249"/>
    </source>
</evidence>
<evidence type="ECO:0008006" key="4">
    <source>
        <dbReference type="Google" id="ProtNLM"/>
    </source>
</evidence>
<organism evidence="2 3">
    <name type="scientific">Mycolicibacterium anyangense</name>
    <dbReference type="NCBI Taxonomy" id="1431246"/>
    <lineage>
        <taxon>Bacteria</taxon>
        <taxon>Bacillati</taxon>
        <taxon>Actinomycetota</taxon>
        <taxon>Actinomycetes</taxon>
        <taxon>Mycobacteriales</taxon>
        <taxon>Mycobacteriaceae</taxon>
        <taxon>Mycolicibacterium</taxon>
    </lineage>
</organism>
<keyword evidence="1" id="KW-0732">Signal</keyword>
<evidence type="ECO:0000256" key="1">
    <source>
        <dbReference type="SAM" id="SignalP"/>
    </source>
</evidence>
<dbReference type="AlphaFoldDB" id="A0A6N4WGJ6"/>
<dbReference type="PROSITE" id="PS51257">
    <property type="entry name" value="PROKAR_LIPOPROTEIN"/>
    <property type="match status" value="1"/>
</dbReference>
<gene>
    <name evidence="2" type="ORF">MANY_46440</name>
</gene>